<dbReference type="Proteomes" id="UP000199087">
    <property type="component" value="Unassembled WGS sequence"/>
</dbReference>
<organism evidence="1 2">
    <name type="scientific">Neobacillus massiliamazoniensis</name>
    <dbReference type="NCBI Taxonomy" id="1499688"/>
    <lineage>
        <taxon>Bacteria</taxon>
        <taxon>Bacillati</taxon>
        <taxon>Bacillota</taxon>
        <taxon>Bacilli</taxon>
        <taxon>Bacillales</taxon>
        <taxon>Bacillaceae</taxon>
        <taxon>Neobacillus</taxon>
    </lineage>
</organism>
<name>A0A0U1P0N4_9BACI</name>
<protein>
    <recommendedName>
        <fullName evidence="3">YodL-like protein</fullName>
    </recommendedName>
</protein>
<proteinExistence type="predicted"/>
<dbReference type="OrthoDB" id="2894333at2"/>
<accession>A0A0U1P0N4</accession>
<reference evidence="2" key="1">
    <citation type="submission" date="2015-05" db="EMBL/GenBank/DDBJ databases">
        <authorList>
            <person name="Urmite Genomes"/>
        </authorList>
    </citation>
    <scope>NUCLEOTIDE SEQUENCE [LARGE SCALE GENOMIC DNA]</scope>
    <source>
        <strain evidence="2">LF1</strain>
    </source>
</reference>
<keyword evidence="2" id="KW-1185">Reference proteome</keyword>
<sequence>MIKVLTKRACVQYDVTIFQTPKRRENKGHMAVYRTTVKAVNRENCLKETFSIFNVTDRIPENYKGRFLSTGDIIFIDEGRGGQYYYQLKPGGWVPINRINLL</sequence>
<evidence type="ECO:0000313" key="2">
    <source>
        <dbReference type="Proteomes" id="UP000199087"/>
    </source>
</evidence>
<evidence type="ECO:0008006" key="3">
    <source>
        <dbReference type="Google" id="ProtNLM"/>
    </source>
</evidence>
<dbReference type="EMBL" id="CVRB01000004">
    <property type="protein sequence ID" value="CRK83793.1"/>
    <property type="molecule type" value="Genomic_DNA"/>
</dbReference>
<dbReference type="AlphaFoldDB" id="A0A0U1P0N4"/>
<gene>
    <name evidence="1" type="ORF">BN000_03787</name>
</gene>
<evidence type="ECO:0000313" key="1">
    <source>
        <dbReference type="EMBL" id="CRK83793.1"/>
    </source>
</evidence>